<name>A0A384ZUD4_9ADEN</name>
<accession>A0A384ZUD4</accession>
<dbReference type="EMBL" id="MF476839">
    <property type="protein sequence ID" value="AXF48266.1"/>
    <property type="molecule type" value="Genomic_DNA"/>
</dbReference>
<gene>
    <name evidence="1" type="primary">E3</name>
</gene>
<proteinExistence type="predicted"/>
<protein>
    <submittedName>
        <fullName evidence="1">Orf1 9.1 kDa protein</fullName>
    </submittedName>
</protein>
<reference evidence="1" key="1">
    <citation type="submission" date="2017-07" db="EMBL/GenBank/DDBJ databases">
        <title>Disparity of serologically determined human adenovirus typing by whole genomic analysis.</title>
        <authorList>
            <person name="Ismail A.M."/>
            <person name="Materne E.C."/>
            <person name="Kang J."/>
            <person name="Schnurr D.P."/>
            <person name="Wadford D.A."/>
            <person name="Rajaiya J."/>
            <person name="Dyer D.W."/>
            <person name="Seto D."/>
            <person name="Chodosh J."/>
        </authorList>
    </citation>
    <scope>NUCLEOTIDE SEQUENCE [LARGE SCALE GENOMIC DNA]</scope>
    <source>
        <strain evidence="1">Human/USA/MEE-CH38/1955/69[P69H15F42]</strain>
    </source>
</reference>
<evidence type="ECO:0000313" key="1">
    <source>
        <dbReference type="EMBL" id="AXF48266.1"/>
    </source>
</evidence>
<sequence length="80" mass="9178">MHVLSTSHSRIRPWEIHGWAIGNQEMSRTTRSLSMVAMGITLSVSNSFLKSCVISHCMWLDFMACGPLPRRTWLGFLWLL</sequence>
<dbReference type="Proteomes" id="UP000317029">
    <property type="component" value="Segment"/>
</dbReference>
<organism evidence="1">
    <name type="scientific">Human mastadenovirus D</name>
    <dbReference type="NCBI Taxonomy" id="130310"/>
    <lineage>
        <taxon>Viruses</taxon>
        <taxon>Varidnaviria</taxon>
        <taxon>Bamfordvirae</taxon>
        <taxon>Preplasmiviricota</taxon>
        <taxon>Polisuviricotina</taxon>
        <taxon>Pharingeaviricetes</taxon>
        <taxon>Rowavirales</taxon>
        <taxon>Adenoviridae</taxon>
        <taxon>Mastadenovirus</taxon>
        <taxon>Mastadenovirus dominans</taxon>
    </lineage>
</organism>